<proteinExistence type="predicted"/>
<evidence type="ECO:0000313" key="2">
    <source>
        <dbReference type="Proteomes" id="UP001057402"/>
    </source>
</evidence>
<name>A0ACB9LHX3_9MYRT</name>
<gene>
    <name evidence="1" type="ORF">MLD38_035471</name>
</gene>
<reference evidence="2" key="1">
    <citation type="journal article" date="2023" name="Front. Plant Sci.">
        <title>Chromosomal-level genome assembly of Melastoma candidum provides insights into trichome evolution.</title>
        <authorList>
            <person name="Zhong Y."/>
            <person name="Wu W."/>
            <person name="Sun C."/>
            <person name="Zou P."/>
            <person name="Liu Y."/>
            <person name="Dai S."/>
            <person name="Zhou R."/>
        </authorList>
    </citation>
    <scope>NUCLEOTIDE SEQUENCE [LARGE SCALE GENOMIC DNA]</scope>
</reference>
<dbReference type="Proteomes" id="UP001057402">
    <property type="component" value="Chromosome 11"/>
</dbReference>
<accession>A0ACB9LHX3</accession>
<evidence type="ECO:0000313" key="1">
    <source>
        <dbReference type="EMBL" id="KAI4310497.1"/>
    </source>
</evidence>
<protein>
    <submittedName>
        <fullName evidence="1">Uncharacterized protein</fullName>
    </submittedName>
</protein>
<comment type="caution">
    <text evidence="1">The sequence shown here is derived from an EMBL/GenBank/DDBJ whole genome shotgun (WGS) entry which is preliminary data.</text>
</comment>
<dbReference type="EMBL" id="CM042890">
    <property type="protein sequence ID" value="KAI4310497.1"/>
    <property type="molecule type" value="Genomic_DNA"/>
</dbReference>
<keyword evidence="2" id="KW-1185">Reference proteome</keyword>
<organism evidence="1 2">
    <name type="scientific">Melastoma candidum</name>
    <dbReference type="NCBI Taxonomy" id="119954"/>
    <lineage>
        <taxon>Eukaryota</taxon>
        <taxon>Viridiplantae</taxon>
        <taxon>Streptophyta</taxon>
        <taxon>Embryophyta</taxon>
        <taxon>Tracheophyta</taxon>
        <taxon>Spermatophyta</taxon>
        <taxon>Magnoliopsida</taxon>
        <taxon>eudicotyledons</taxon>
        <taxon>Gunneridae</taxon>
        <taxon>Pentapetalae</taxon>
        <taxon>rosids</taxon>
        <taxon>malvids</taxon>
        <taxon>Myrtales</taxon>
        <taxon>Melastomataceae</taxon>
        <taxon>Melastomatoideae</taxon>
        <taxon>Melastomateae</taxon>
        <taxon>Melastoma</taxon>
    </lineage>
</organism>
<sequence>MWVALIRVVIVRELISKCAWLLGPRGEDASLLLMVRFAVTGGRRGRGCCGSLLPEGKDVRDCRNVAGEEDLPRNSRSTGGLSFHRPWSRRVARETIWVGAASSSERVLAQIWLKSNSVRFTCGWSCWVPRALRKAGCTIGAAILGEGVRESLSATRSEGSLPPWSIFWNPSPEECCWNIGVKLWPKEGAGTQRRQKPSRVGSRRRKVWPGELGRCRFGRGGHRDASLTRDFCSAVWDGATDPGGCRGASTSWRKTRPSKEMEFKVIENEGKGRRPPWGACSCYEASGMSK</sequence>